<dbReference type="Proteomes" id="UP000821865">
    <property type="component" value="Chromosome 1"/>
</dbReference>
<keyword evidence="2" id="KW-1185">Reference proteome</keyword>
<accession>A0ACB8DSP8</accession>
<gene>
    <name evidence="1" type="ORF">HPB49_002166</name>
</gene>
<name>A0ACB8DSP8_DERSI</name>
<reference evidence="1" key="1">
    <citation type="submission" date="2020-05" db="EMBL/GenBank/DDBJ databases">
        <title>Large-scale comparative analyses of tick genomes elucidate their genetic diversity and vector capacities.</title>
        <authorList>
            <person name="Jia N."/>
            <person name="Wang J."/>
            <person name="Shi W."/>
            <person name="Du L."/>
            <person name="Sun Y."/>
            <person name="Zhan W."/>
            <person name="Jiang J."/>
            <person name="Wang Q."/>
            <person name="Zhang B."/>
            <person name="Ji P."/>
            <person name="Sakyi L.B."/>
            <person name="Cui X."/>
            <person name="Yuan T."/>
            <person name="Jiang B."/>
            <person name="Yang W."/>
            <person name="Lam T.T.-Y."/>
            <person name="Chang Q."/>
            <person name="Ding S."/>
            <person name="Wang X."/>
            <person name="Zhu J."/>
            <person name="Ruan X."/>
            <person name="Zhao L."/>
            <person name="Wei J."/>
            <person name="Que T."/>
            <person name="Du C."/>
            <person name="Cheng J."/>
            <person name="Dai P."/>
            <person name="Han X."/>
            <person name="Huang E."/>
            <person name="Gao Y."/>
            <person name="Liu J."/>
            <person name="Shao H."/>
            <person name="Ye R."/>
            <person name="Li L."/>
            <person name="Wei W."/>
            <person name="Wang X."/>
            <person name="Wang C."/>
            <person name="Yang T."/>
            <person name="Huo Q."/>
            <person name="Li W."/>
            <person name="Guo W."/>
            <person name="Chen H."/>
            <person name="Zhou L."/>
            <person name="Ni X."/>
            <person name="Tian J."/>
            <person name="Zhou Y."/>
            <person name="Sheng Y."/>
            <person name="Liu T."/>
            <person name="Pan Y."/>
            <person name="Xia L."/>
            <person name="Li J."/>
            <person name="Zhao F."/>
            <person name="Cao W."/>
        </authorList>
    </citation>
    <scope>NUCLEOTIDE SEQUENCE</scope>
    <source>
        <strain evidence="1">Dsil-2018</strain>
    </source>
</reference>
<dbReference type="EMBL" id="CM023470">
    <property type="protein sequence ID" value="KAH7977522.1"/>
    <property type="molecule type" value="Genomic_DNA"/>
</dbReference>
<proteinExistence type="predicted"/>
<protein>
    <submittedName>
        <fullName evidence="1">Uncharacterized protein</fullName>
    </submittedName>
</protein>
<comment type="caution">
    <text evidence="1">The sequence shown here is derived from an EMBL/GenBank/DDBJ whole genome shotgun (WGS) entry which is preliminary data.</text>
</comment>
<sequence>MADELEKKKERTEPETSMRVKNRPVGVQVVFTPISRRKSFNSVDPRLIAKECRKLLNYERFSHQVRSDGTLTVACSSASGAQELLSVSHFAGIKASACILNWYSRRLGRIRDVPLNYTDRLLVESLRDYGVVSVRRQCAYRLKGNSTETCRRFTNSVILHFRADRHMPSHVYLGFTRYRVDRYFGAPTQCYNCQRYGHTSEFCQHSRRCKNCAGPHSHKECSSPTNLLCANCKGHHAATYSGCPCKAAAYAAIKRERTFTKQ</sequence>
<evidence type="ECO:0000313" key="1">
    <source>
        <dbReference type="EMBL" id="KAH7977522.1"/>
    </source>
</evidence>
<evidence type="ECO:0000313" key="2">
    <source>
        <dbReference type="Proteomes" id="UP000821865"/>
    </source>
</evidence>
<organism evidence="1 2">
    <name type="scientific">Dermacentor silvarum</name>
    <name type="common">Tick</name>
    <dbReference type="NCBI Taxonomy" id="543639"/>
    <lineage>
        <taxon>Eukaryota</taxon>
        <taxon>Metazoa</taxon>
        <taxon>Ecdysozoa</taxon>
        <taxon>Arthropoda</taxon>
        <taxon>Chelicerata</taxon>
        <taxon>Arachnida</taxon>
        <taxon>Acari</taxon>
        <taxon>Parasitiformes</taxon>
        <taxon>Ixodida</taxon>
        <taxon>Ixodoidea</taxon>
        <taxon>Ixodidae</taxon>
        <taxon>Rhipicephalinae</taxon>
        <taxon>Dermacentor</taxon>
    </lineage>
</organism>